<dbReference type="Proteomes" id="UP000280668">
    <property type="component" value="Unassembled WGS sequence"/>
</dbReference>
<name>A0A3N2BFH7_9MICO</name>
<comment type="caution">
    <text evidence="1">The sequence shown here is derived from an EMBL/GenBank/DDBJ whole genome shotgun (WGS) entry which is preliminary data.</text>
</comment>
<dbReference type="AlphaFoldDB" id="A0A3N2BFH7"/>
<dbReference type="EMBL" id="RKHK01000001">
    <property type="protein sequence ID" value="ROR74013.1"/>
    <property type="molecule type" value="Genomic_DNA"/>
</dbReference>
<gene>
    <name evidence="1" type="ORF">EDD31_2409</name>
</gene>
<evidence type="ECO:0000313" key="1">
    <source>
        <dbReference type="EMBL" id="ROR74013.1"/>
    </source>
</evidence>
<dbReference type="InterPro" id="IPR019932">
    <property type="entry name" value="CHP03543"/>
</dbReference>
<keyword evidence="2" id="KW-1185">Reference proteome</keyword>
<dbReference type="RefSeq" id="WP_123304359.1">
    <property type="nucleotide sequence ID" value="NZ_RKHK01000001.1"/>
</dbReference>
<reference evidence="1 2" key="1">
    <citation type="submission" date="2018-11" db="EMBL/GenBank/DDBJ databases">
        <title>Sequencing the genomes of 1000 actinobacteria strains.</title>
        <authorList>
            <person name="Klenk H.-P."/>
        </authorList>
    </citation>
    <scope>NUCLEOTIDE SEQUENCE [LARGE SCALE GENOMIC DNA]</scope>
    <source>
        <strain evidence="1 2">DSM 11294</strain>
    </source>
</reference>
<proteinExistence type="predicted"/>
<dbReference type="NCBIfam" id="TIGR03544">
    <property type="entry name" value="DivI1A_domain"/>
    <property type="match status" value="2"/>
</dbReference>
<dbReference type="OrthoDB" id="3480096at2"/>
<evidence type="ECO:0000313" key="2">
    <source>
        <dbReference type="Proteomes" id="UP000280668"/>
    </source>
</evidence>
<protein>
    <submittedName>
        <fullName evidence="1">DivIVA domain-containing protein</fullName>
    </submittedName>
</protein>
<dbReference type="NCBIfam" id="TIGR03543">
    <property type="entry name" value="divI1A_rptt_fam"/>
    <property type="match status" value="1"/>
</dbReference>
<accession>A0A3N2BFH7</accession>
<dbReference type="InterPro" id="IPR019933">
    <property type="entry name" value="DivIVA_domain"/>
</dbReference>
<sequence length="186" mass="21087">MAAMFPTASRLRTGYDREQVEAFFERARSAYESEQSGAAEDAVDENAVASVSFDLVRGGYLTSSVDSALDRLQTAFIQRHRTAFIAEHGEEKWMEHIAERATTLYPRLLRPAGERFQAPERGRGYDREEVDALLERLTRYFDRDGHLTAEELRTATFTSARRSRAYHEGTVDAYLARAVEVLASVE</sequence>
<organism evidence="1 2">
    <name type="scientific">Bogoriella caseilytica</name>
    <dbReference type="NCBI Taxonomy" id="56055"/>
    <lineage>
        <taxon>Bacteria</taxon>
        <taxon>Bacillati</taxon>
        <taxon>Actinomycetota</taxon>
        <taxon>Actinomycetes</taxon>
        <taxon>Micrococcales</taxon>
        <taxon>Bogoriellaceae</taxon>
        <taxon>Bogoriella</taxon>
    </lineage>
</organism>